<feature type="compositionally biased region" description="Basic residues" evidence="2">
    <location>
        <begin position="345"/>
        <end position="354"/>
    </location>
</feature>
<evidence type="ECO:0000256" key="1">
    <source>
        <dbReference type="ARBA" id="ARBA00022468"/>
    </source>
</evidence>
<evidence type="ECO:0000259" key="3">
    <source>
        <dbReference type="PROSITE" id="PS50086"/>
    </source>
</evidence>
<dbReference type="GO" id="GO:0006888">
    <property type="term" value="P:endoplasmic reticulum to Golgi vesicle-mediated transport"/>
    <property type="evidence" value="ECO:0007669"/>
    <property type="project" value="TreeGrafter"/>
</dbReference>
<dbReference type="GO" id="GO:0005096">
    <property type="term" value="F:GTPase activator activity"/>
    <property type="evidence" value="ECO:0007669"/>
    <property type="project" value="UniProtKB-KW"/>
</dbReference>
<keyword evidence="5" id="KW-1185">Reference proteome</keyword>
<accession>A0A8J2SP77</accession>
<dbReference type="EMBL" id="CAKKNE010000003">
    <property type="protein sequence ID" value="CAH0370827.1"/>
    <property type="molecule type" value="Genomic_DNA"/>
</dbReference>
<dbReference type="Gene3D" id="1.10.8.1310">
    <property type="match status" value="1"/>
</dbReference>
<reference evidence="4" key="1">
    <citation type="submission" date="2021-11" db="EMBL/GenBank/DDBJ databases">
        <authorList>
            <consortium name="Genoscope - CEA"/>
            <person name="William W."/>
        </authorList>
    </citation>
    <scope>NUCLEOTIDE SEQUENCE</scope>
</reference>
<dbReference type="SUPFAM" id="SSF47923">
    <property type="entry name" value="Ypt/Rab-GAP domain of gyp1p"/>
    <property type="match status" value="1"/>
</dbReference>
<dbReference type="InterPro" id="IPR000195">
    <property type="entry name" value="Rab-GAP-TBC_dom"/>
</dbReference>
<gene>
    <name evidence="4" type="ORF">PECAL_3P07360</name>
</gene>
<dbReference type="OrthoDB" id="206700at2759"/>
<sequence>MAETEAIEQALAVRDLGALRDLAFQPGGYGQDDGLRLHCWGALVGVDFESLPPLDVASAAETSSHGDRSTVAKDVNRSLWAAGERRGWSEKVRNKRRRALARVVNATFDESQHYYQGFHDVAAVVLDVSGFHPAGERRALAICRALARRRLSDACKKDFADVSTALKLLPPLIHALDGELGQILFRPHDPEFALLLEPLWALSWAVTLFAHNVDDRASLFVLWDRLLAAPPCFSLYVGAALVAHNRESLIATAMEDDAAPFLHGALSKLPGLTSGPAAWDAIATSARRLLSTTPPARAVARAPRRLRSYLIPVRDVVRTPYFGRAAPDGPVLLSVASSAPDAAPPRRRNRRRRRRDDQPLAIVPARRQRVVIARRFSVAVALAAILGGLVTENALLRAFLEDPTTWWRALVQNLLT</sequence>
<dbReference type="PROSITE" id="PS50086">
    <property type="entry name" value="TBC_RABGAP"/>
    <property type="match status" value="1"/>
</dbReference>
<dbReference type="AlphaFoldDB" id="A0A8J2SP77"/>
<dbReference type="InterPro" id="IPR035969">
    <property type="entry name" value="Rab-GAP_TBC_sf"/>
</dbReference>
<feature type="domain" description="Rab-GAP TBC" evidence="3">
    <location>
        <begin position="30"/>
        <end position="230"/>
    </location>
</feature>
<dbReference type="InterPro" id="IPR045913">
    <property type="entry name" value="TBC20/Gyp8-like"/>
</dbReference>
<organism evidence="4 5">
    <name type="scientific">Pelagomonas calceolata</name>
    <dbReference type="NCBI Taxonomy" id="35677"/>
    <lineage>
        <taxon>Eukaryota</taxon>
        <taxon>Sar</taxon>
        <taxon>Stramenopiles</taxon>
        <taxon>Ochrophyta</taxon>
        <taxon>Pelagophyceae</taxon>
        <taxon>Pelagomonadales</taxon>
        <taxon>Pelagomonadaceae</taxon>
        <taxon>Pelagomonas</taxon>
    </lineage>
</organism>
<protein>
    <recommendedName>
        <fullName evidence="3">Rab-GAP TBC domain-containing protein</fullName>
    </recommendedName>
</protein>
<dbReference type="Pfam" id="PF00566">
    <property type="entry name" value="RabGAP-TBC"/>
    <property type="match status" value="1"/>
</dbReference>
<dbReference type="Gene3D" id="1.10.472.80">
    <property type="entry name" value="Ypt/Rab-GAP domain of gyp1p, domain 3"/>
    <property type="match status" value="1"/>
</dbReference>
<evidence type="ECO:0000313" key="5">
    <source>
        <dbReference type="Proteomes" id="UP000789595"/>
    </source>
</evidence>
<evidence type="ECO:0000256" key="2">
    <source>
        <dbReference type="SAM" id="MobiDB-lite"/>
    </source>
</evidence>
<keyword evidence="1" id="KW-0343">GTPase activation</keyword>
<comment type="caution">
    <text evidence="4">The sequence shown here is derived from an EMBL/GenBank/DDBJ whole genome shotgun (WGS) entry which is preliminary data.</text>
</comment>
<dbReference type="PANTHER" id="PTHR20913">
    <property type="entry name" value="TBC1 DOMAIN FAMILY MEMBER 20/GTPASE"/>
    <property type="match status" value="1"/>
</dbReference>
<feature type="region of interest" description="Disordered" evidence="2">
    <location>
        <begin position="336"/>
        <end position="359"/>
    </location>
</feature>
<proteinExistence type="predicted"/>
<dbReference type="GO" id="GO:0005789">
    <property type="term" value="C:endoplasmic reticulum membrane"/>
    <property type="evidence" value="ECO:0007669"/>
    <property type="project" value="TreeGrafter"/>
</dbReference>
<evidence type="ECO:0000313" key="4">
    <source>
        <dbReference type="EMBL" id="CAH0370827.1"/>
    </source>
</evidence>
<dbReference type="PANTHER" id="PTHR20913:SF7">
    <property type="entry name" value="RE60063P"/>
    <property type="match status" value="1"/>
</dbReference>
<name>A0A8J2SP77_9STRA</name>
<dbReference type="Proteomes" id="UP000789595">
    <property type="component" value="Unassembled WGS sequence"/>
</dbReference>